<comment type="subcellular location">
    <subcellularLocation>
        <location evidence="1">Cell membrane</location>
    </subcellularLocation>
</comment>
<accession>A0A0F9WBE3</accession>
<dbReference type="AlphaFoldDB" id="A0A0F9WBE3"/>
<feature type="transmembrane region" description="Helical" evidence="4">
    <location>
        <begin position="179"/>
        <end position="196"/>
    </location>
</feature>
<evidence type="ECO:0000313" key="6">
    <source>
        <dbReference type="EMBL" id="KKN83106.1"/>
    </source>
</evidence>
<evidence type="ECO:0000259" key="5">
    <source>
        <dbReference type="PROSITE" id="PS51379"/>
    </source>
</evidence>
<feature type="domain" description="4Fe-4S ferredoxin-type" evidence="5">
    <location>
        <begin position="254"/>
        <end position="284"/>
    </location>
</feature>
<dbReference type="InterPro" id="IPR052378">
    <property type="entry name" value="NosR_regulator"/>
</dbReference>
<dbReference type="EMBL" id="LAZR01000190">
    <property type="protein sequence ID" value="KKN83106.1"/>
    <property type="molecule type" value="Genomic_DNA"/>
</dbReference>
<feature type="transmembrane region" description="Helical" evidence="4">
    <location>
        <begin position="82"/>
        <end position="103"/>
    </location>
</feature>
<evidence type="ECO:0000256" key="1">
    <source>
        <dbReference type="ARBA" id="ARBA00004236"/>
    </source>
</evidence>
<dbReference type="PANTHER" id="PTHR30224">
    <property type="entry name" value="ELECTRON TRANSPORT PROTEIN"/>
    <property type="match status" value="1"/>
</dbReference>
<dbReference type="GO" id="GO:0005886">
    <property type="term" value="C:plasma membrane"/>
    <property type="evidence" value="ECO:0007669"/>
    <property type="project" value="UniProtKB-SubCell"/>
</dbReference>
<dbReference type="PROSITE" id="PS00198">
    <property type="entry name" value="4FE4S_FER_1"/>
    <property type="match status" value="1"/>
</dbReference>
<feature type="transmembrane region" description="Helical" evidence="4">
    <location>
        <begin position="334"/>
        <end position="360"/>
    </location>
</feature>
<keyword evidence="3 4" id="KW-0472">Membrane</keyword>
<dbReference type="PANTHER" id="PTHR30224:SF4">
    <property type="entry name" value="ELECTRON TRANSPORT PROTEIN YCCM-RELATED"/>
    <property type="match status" value="1"/>
</dbReference>
<organism evidence="6">
    <name type="scientific">marine sediment metagenome</name>
    <dbReference type="NCBI Taxonomy" id="412755"/>
    <lineage>
        <taxon>unclassified sequences</taxon>
        <taxon>metagenomes</taxon>
        <taxon>ecological metagenomes</taxon>
    </lineage>
</organism>
<feature type="transmembrane region" description="Helical" evidence="4">
    <location>
        <begin position="301"/>
        <end position="322"/>
    </location>
</feature>
<feature type="transmembrane region" description="Helical" evidence="4">
    <location>
        <begin position="437"/>
        <end position="454"/>
    </location>
</feature>
<protein>
    <recommendedName>
        <fullName evidence="5">4Fe-4S ferredoxin-type domain-containing protein</fullName>
    </recommendedName>
</protein>
<feature type="transmembrane region" description="Helical" evidence="4">
    <location>
        <begin position="475"/>
        <end position="494"/>
    </location>
</feature>
<evidence type="ECO:0000256" key="4">
    <source>
        <dbReference type="SAM" id="Phobius"/>
    </source>
</evidence>
<dbReference type="InterPro" id="IPR017896">
    <property type="entry name" value="4Fe4S_Fe-S-bd"/>
</dbReference>
<evidence type="ECO:0000256" key="3">
    <source>
        <dbReference type="ARBA" id="ARBA00023136"/>
    </source>
</evidence>
<sequence>MAESTVFDAADEMNSGGPTEAVVGAAAPKASWRIDLLERVPGLRWLVKRRWFQFAVIFPNLAVFYFFLLAGVFGSPVGSRNIIVVFVWILWWFALIAIMVPFASRVWCTVCPFPFFGEWFQRRRLIGVATGKPGVGRNRMAGLRRRWPKVLSNIWLQNFGFLALCTFSALLVTRPIVSVIVLGGLFVMATIVHIIFRQRTFCMYLCPVSGFLSLYSMTSMLALRSKNKEVCGNCKQKACLAGNEKGWGCPWFQHMQKMDRNNYCGLCMECVKSCPHDNITLYARPFASDTLLKGYDEVWKAFIMLTLAMTYSVVLLGPWGILKNWANISEVGDWVGFLTYAGSLWFVALVGLPLIYYAAIRAGRWLAGSETVTVKDMFIQYGYTLVPLGLFAWIAFSIPLVMINGSYIVSVISDPLGWGWNIFGTADVHWTPVLPEYTGWFQIPVLALGLYWALKKGFEIAVRMHGEVRQAGRSILPLCVLLLLVTTVLIVLFVG</sequence>
<evidence type="ECO:0000256" key="2">
    <source>
        <dbReference type="ARBA" id="ARBA00022475"/>
    </source>
</evidence>
<dbReference type="PROSITE" id="PS51379">
    <property type="entry name" value="4FE4S_FER_2"/>
    <property type="match status" value="1"/>
</dbReference>
<dbReference type="Pfam" id="PF12801">
    <property type="entry name" value="Fer4_5"/>
    <property type="match status" value="2"/>
</dbReference>
<feature type="transmembrane region" description="Helical" evidence="4">
    <location>
        <begin position="51"/>
        <end position="70"/>
    </location>
</feature>
<name>A0A0F9WBE3_9ZZZZ</name>
<keyword evidence="4" id="KW-1133">Transmembrane helix</keyword>
<proteinExistence type="predicted"/>
<reference evidence="6" key="1">
    <citation type="journal article" date="2015" name="Nature">
        <title>Complex archaea that bridge the gap between prokaryotes and eukaryotes.</title>
        <authorList>
            <person name="Spang A."/>
            <person name="Saw J.H."/>
            <person name="Jorgensen S.L."/>
            <person name="Zaremba-Niedzwiedzka K."/>
            <person name="Martijn J."/>
            <person name="Lind A.E."/>
            <person name="van Eijk R."/>
            <person name="Schleper C."/>
            <person name="Guy L."/>
            <person name="Ettema T.J."/>
        </authorList>
    </citation>
    <scope>NUCLEOTIDE SEQUENCE</scope>
</reference>
<keyword evidence="4" id="KW-0812">Transmembrane</keyword>
<comment type="caution">
    <text evidence="6">The sequence shown here is derived from an EMBL/GenBank/DDBJ whole genome shotgun (WGS) entry which is preliminary data.</text>
</comment>
<feature type="transmembrane region" description="Helical" evidence="4">
    <location>
        <begin position="381"/>
        <end position="403"/>
    </location>
</feature>
<dbReference type="InterPro" id="IPR017900">
    <property type="entry name" value="4Fe4S_Fe_S_CS"/>
</dbReference>
<keyword evidence="2" id="KW-1003">Cell membrane</keyword>
<feature type="transmembrane region" description="Helical" evidence="4">
    <location>
        <begin position="154"/>
        <end position="172"/>
    </location>
</feature>
<gene>
    <name evidence="6" type="ORF">LCGC14_0302190</name>
</gene>